<dbReference type="EMBL" id="GG697336">
    <property type="protein sequence ID" value="EFQ27184.1"/>
    <property type="molecule type" value="Genomic_DNA"/>
</dbReference>
<proteinExistence type="predicted"/>
<evidence type="ECO:0008006" key="4">
    <source>
        <dbReference type="Google" id="ProtNLM"/>
    </source>
</evidence>
<evidence type="ECO:0000256" key="1">
    <source>
        <dbReference type="SAM" id="MobiDB-lite"/>
    </source>
</evidence>
<reference evidence="3" key="1">
    <citation type="journal article" date="2012" name="Nat. Genet.">
        <title>Lifestyle transitions in plant pathogenic Colletotrichum fungi deciphered by genome and transcriptome analyses.</title>
        <authorList>
            <person name="O'Connell R.J."/>
            <person name="Thon M.R."/>
            <person name="Hacquard S."/>
            <person name="Amyotte S.G."/>
            <person name="Kleemann J."/>
            <person name="Torres M.F."/>
            <person name="Damm U."/>
            <person name="Buiate E.A."/>
            <person name="Epstein L."/>
            <person name="Alkan N."/>
            <person name="Altmueller J."/>
            <person name="Alvarado-Balderrama L."/>
            <person name="Bauser C.A."/>
            <person name="Becker C."/>
            <person name="Birren B.W."/>
            <person name="Chen Z."/>
            <person name="Choi J."/>
            <person name="Crouch J.A."/>
            <person name="Duvick J.P."/>
            <person name="Farman M.A."/>
            <person name="Gan P."/>
            <person name="Heiman D."/>
            <person name="Henrissat B."/>
            <person name="Howard R.J."/>
            <person name="Kabbage M."/>
            <person name="Koch C."/>
            <person name="Kracher B."/>
            <person name="Kubo Y."/>
            <person name="Law A.D."/>
            <person name="Lebrun M.-H."/>
            <person name="Lee Y.-H."/>
            <person name="Miyara I."/>
            <person name="Moore N."/>
            <person name="Neumann U."/>
            <person name="Nordstroem K."/>
            <person name="Panaccione D.G."/>
            <person name="Panstruga R."/>
            <person name="Place M."/>
            <person name="Proctor R.H."/>
            <person name="Prusky D."/>
            <person name="Rech G."/>
            <person name="Reinhardt R."/>
            <person name="Rollins J.A."/>
            <person name="Rounsley S."/>
            <person name="Schardl C.L."/>
            <person name="Schwartz D.C."/>
            <person name="Shenoy N."/>
            <person name="Shirasu K."/>
            <person name="Sikhakolli U.R."/>
            <person name="Stueber K."/>
            <person name="Sukno S.A."/>
            <person name="Sweigard J.A."/>
            <person name="Takano Y."/>
            <person name="Takahara H."/>
            <person name="Trail F."/>
            <person name="van der Does H.C."/>
            <person name="Voll L.M."/>
            <person name="Will I."/>
            <person name="Young S."/>
            <person name="Zeng Q."/>
            <person name="Zhang J."/>
            <person name="Zhou S."/>
            <person name="Dickman M.B."/>
            <person name="Schulze-Lefert P."/>
            <person name="Ver Loren van Themaat E."/>
            <person name="Ma L.-J."/>
            <person name="Vaillancourt L.J."/>
        </authorList>
    </citation>
    <scope>NUCLEOTIDE SEQUENCE [LARGE SCALE GENOMIC DNA]</scope>
    <source>
        <strain evidence="3">M1.001 / M2 / FGSC 10212</strain>
    </source>
</reference>
<sequence>MDRLAATEGVEPHDSYSRMEPFSASETAIERDLRLRIRDFYRTSDRRDQDERWLDFYTPGARAKVGAQEGETRENIRQLRTAMWSTVSARKHWLTSVVGSATEKGVHVMLRGGVRRKGLDGSEDVFSWAGSAEWVRQDGEWRMDAYRVWLDPWTEIEGELPAVSHF</sequence>
<keyword evidence="3" id="KW-1185">Reference proteome</keyword>
<dbReference type="VEuPathDB" id="FungiDB:GLRG_02355"/>
<dbReference type="RefSeq" id="XP_008091204.1">
    <property type="nucleotide sequence ID" value="XM_008093013.1"/>
</dbReference>
<feature type="region of interest" description="Disordered" evidence="1">
    <location>
        <begin position="1"/>
        <end position="22"/>
    </location>
</feature>
<dbReference type="Gene3D" id="3.10.450.50">
    <property type="match status" value="1"/>
</dbReference>
<dbReference type="InterPro" id="IPR032710">
    <property type="entry name" value="NTF2-like_dom_sf"/>
</dbReference>
<dbReference type="HOGENOM" id="CLU_107714_2_2_1"/>
<feature type="compositionally biased region" description="Basic and acidic residues" evidence="1">
    <location>
        <begin position="1"/>
        <end position="17"/>
    </location>
</feature>
<evidence type="ECO:0000313" key="2">
    <source>
        <dbReference type="EMBL" id="EFQ27184.1"/>
    </source>
</evidence>
<dbReference type="Proteomes" id="UP000008782">
    <property type="component" value="Unassembled WGS sequence"/>
</dbReference>
<protein>
    <recommendedName>
        <fullName evidence="4">SnoaL-like domain-containing protein</fullName>
    </recommendedName>
</protein>
<dbReference type="eggNOG" id="ENOG502RITC">
    <property type="taxonomic scope" value="Eukaryota"/>
</dbReference>
<dbReference type="AlphaFoldDB" id="E3Q8H2"/>
<organism evidence="3">
    <name type="scientific">Colletotrichum graminicola (strain M1.001 / M2 / FGSC 10212)</name>
    <name type="common">Maize anthracnose fungus</name>
    <name type="synonym">Glomerella graminicola</name>
    <dbReference type="NCBI Taxonomy" id="645133"/>
    <lineage>
        <taxon>Eukaryota</taxon>
        <taxon>Fungi</taxon>
        <taxon>Dikarya</taxon>
        <taxon>Ascomycota</taxon>
        <taxon>Pezizomycotina</taxon>
        <taxon>Sordariomycetes</taxon>
        <taxon>Hypocreomycetidae</taxon>
        <taxon>Glomerellales</taxon>
        <taxon>Glomerellaceae</taxon>
        <taxon>Colletotrichum</taxon>
        <taxon>Colletotrichum graminicola species complex</taxon>
    </lineage>
</organism>
<dbReference type="GeneID" id="24407720"/>
<dbReference type="STRING" id="645133.E3Q8H2"/>
<dbReference type="OrthoDB" id="3468019at2759"/>
<gene>
    <name evidence="2" type="ORF">GLRG_02355</name>
</gene>
<dbReference type="SUPFAM" id="SSF54427">
    <property type="entry name" value="NTF2-like"/>
    <property type="match status" value="1"/>
</dbReference>
<accession>E3Q8H2</accession>
<evidence type="ECO:0000313" key="3">
    <source>
        <dbReference type="Proteomes" id="UP000008782"/>
    </source>
</evidence>
<name>E3Q8H2_COLGM</name>